<feature type="domain" description="TerD" evidence="1">
    <location>
        <begin position="1"/>
        <end position="199"/>
    </location>
</feature>
<keyword evidence="4" id="KW-1185">Reference proteome</keyword>
<dbReference type="EMBL" id="LQWZ01000014">
    <property type="protein sequence ID" value="OAH57374.1"/>
    <property type="molecule type" value="Genomic_DNA"/>
</dbReference>
<dbReference type="AlphaFoldDB" id="A0A177KWK8"/>
<dbReference type="STRING" id="29332.AWH48_19000"/>
<name>A0A177KWK8_9BACI</name>
<dbReference type="InterPro" id="IPR051324">
    <property type="entry name" value="Stress/Tellurium_Resist"/>
</dbReference>
<accession>A0A177KWK8</accession>
<evidence type="ECO:0000313" key="5">
    <source>
        <dbReference type="Proteomes" id="UP000077271"/>
    </source>
</evidence>
<dbReference type="EMBL" id="LQWY01000023">
    <property type="protein sequence ID" value="OAH61144.1"/>
    <property type="molecule type" value="Genomic_DNA"/>
</dbReference>
<dbReference type="Gene3D" id="2.60.60.30">
    <property type="entry name" value="sav2460 like domains"/>
    <property type="match status" value="1"/>
</dbReference>
<gene>
    <name evidence="2" type="ORF">AWH48_19000</name>
    <name evidence="3" type="ORF">AWH49_02345</name>
</gene>
<organism evidence="2 5">
    <name type="scientific">Domibacillus aminovorans</name>
    <dbReference type="NCBI Taxonomy" id="29332"/>
    <lineage>
        <taxon>Bacteria</taxon>
        <taxon>Bacillati</taxon>
        <taxon>Bacillota</taxon>
        <taxon>Bacilli</taxon>
        <taxon>Bacillales</taxon>
        <taxon>Bacillaceae</taxon>
        <taxon>Domibacillus</taxon>
    </lineage>
</organism>
<dbReference type="Proteomes" id="UP000076935">
    <property type="component" value="Unassembled WGS sequence"/>
</dbReference>
<evidence type="ECO:0000313" key="3">
    <source>
        <dbReference type="EMBL" id="OAH61144.1"/>
    </source>
</evidence>
<dbReference type="CDD" id="cd06974">
    <property type="entry name" value="TerD_like"/>
    <property type="match status" value="1"/>
</dbReference>
<dbReference type="Pfam" id="PF02342">
    <property type="entry name" value="TerD"/>
    <property type="match status" value="1"/>
</dbReference>
<dbReference type="PANTHER" id="PTHR32097">
    <property type="entry name" value="CAMP-BINDING PROTEIN 1-RELATED"/>
    <property type="match status" value="1"/>
</dbReference>
<comment type="caution">
    <text evidence="2">The sequence shown here is derived from an EMBL/GenBank/DDBJ whole genome shotgun (WGS) entry which is preliminary data.</text>
</comment>
<dbReference type="Proteomes" id="UP000077271">
    <property type="component" value="Unassembled WGS sequence"/>
</dbReference>
<dbReference type="RefSeq" id="WP_018395301.1">
    <property type="nucleotide sequence ID" value="NZ_JBCNAN010000040.1"/>
</dbReference>
<proteinExistence type="predicted"/>
<reference evidence="4 5" key="1">
    <citation type="submission" date="2016-01" db="EMBL/GenBank/DDBJ databases">
        <title>Investigation of taxonomic status of Bacillus aminovorans.</title>
        <authorList>
            <person name="Verma A."/>
            <person name="Pal Y."/>
            <person name="Krishnamurthi S."/>
        </authorList>
    </citation>
    <scope>NUCLEOTIDE SEQUENCE [LARGE SCALE GENOMIC DNA]</scope>
    <source>
        <strain evidence="3 4">DSM 1314</strain>
        <strain evidence="2 5">DSM 4337</strain>
    </source>
</reference>
<evidence type="ECO:0000313" key="2">
    <source>
        <dbReference type="EMBL" id="OAH57374.1"/>
    </source>
</evidence>
<sequence>MAIVLQKGQRIDLTKGNPGLEKIMVGLGWDPVQKKAGGLRGMFSGGGGSSFDIDASVIMLQNDKFAGKENLIYFGNLKSSCGSIVHTGDNLTGDGDGDDEQILIELKKIPASVNKLVFVVNIYDCKARKQDFGMVKNAFIRVVNSTSKEELLKFSLSEDYSGSTSLLVAEIYRNGADWKFAAVGTGTQDAGLSEIVQKFA</sequence>
<dbReference type="InterPro" id="IPR003325">
    <property type="entry name" value="TerD"/>
</dbReference>
<dbReference type="PANTHER" id="PTHR32097:SF15">
    <property type="entry name" value="STRESS RESPONSE PROTEIN SCP2"/>
    <property type="match status" value="1"/>
</dbReference>
<evidence type="ECO:0000259" key="1">
    <source>
        <dbReference type="Pfam" id="PF02342"/>
    </source>
</evidence>
<evidence type="ECO:0000313" key="4">
    <source>
        <dbReference type="Proteomes" id="UP000076935"/>
    </source>
</evidence>
<protein>
    <submittedName>
        <fullName evidence="2">Stress protein</fullName>
    </submittedName>
</protein>
<dbReference type="OrthoDB" id="4123258at2"/>